<evidence type="ECO:0000313" key="1">
    <source>
        <dbReference type="EMBL" id="PNU03946.1"/>
    </source>
</evidence>
<reference evidence="1 2" key="1">
    <citation type="submission" date="2016-05" db="EMBL/GenBank/DDBJ databases">
        <title>Complete genome sequence of Novosphingobium guangzhouense SA925(T).</title>
        <authorList>
            <person name="Sha S."/>
        </authorList>
    </citation>
    <scope>NUCLEOTIDE SEQUENCE [LARGE SCALE GENOMIC DNA]</scope>
    <source>
        <strain evidence="1 2">SA925</strain>
    </source>
</reference>
<gene>
    <name evidence="1" type="ORF">A8V01_04815</name>
</gene>
<proteinExistence type="predicted"/>
<evidence type="ECO:0000313" key="2">
    <source>
        <dbReference type="Proteomes" id="UP000236327"/>
    </source>
</evidence>
<accession>A0A2K2FYS3</accession>
<name>A0A2K2FYS3_9SPHN</name>
<dbReference type="AlphaFoldDB" id="A0A2K2FYS3"/>
<keyword evidence="2" id="KW-1185">Reference proteome</keyword>
<protein>
    <submittedName>
        <fullName evidence="1">Uncharacterized protein</fullName>
    </submittedName>
</protein>
<dbReference type="EMBL" id="LYMM01000040">
    <property type="protein sequence ID" value="PNU03946.1"/>
    <property type="molecule type" value="Genomic_DNA"/>
</dbReference>
<sequence length="146" mass="15854">MRAGVNSMDHNAETGEIIEERAADGGQRYPAASTLTDLLMMLKDGAFNADSSEPLREFAQKLEAAGVDSDKKVKGSITLKIDVEFDPDREFSVLTPSLAFKLPTAKHGATVAWFTSDGRLSPNKPRQGNLFGTIREVTTEARVVRG</sequence>
<dbReference type="Proteomes" id="UP000236327">
    <property type="component" value="Unassembled WGS sequence"/>
</dbReference>
<comment type="caution">
    <text evidence="1">The sequence shown here is derived from an EMBL/GenBank/DDBJ whole genome shotgun (WGS) entry which is preliminary data.</text>
</comment>
<organism evidence="1 2">
    <name type="scientific">Novosphingobium guangzhouense</name>
    <dbReference type="NCBI Taxonomy" id="1850347"/>
    <lineage>
        <taxon>Bacteria</taxon>
        <taxon>Pseudomonadati</taxon>
        <taxon>Pseudomonadota</taxon>
        <taxon>Alphaproteobacteria</taxon>
        <taxon>Sphingomonadales</taxon>
        <taxon>Sphingomonadaceae</taxon>
        <taxon>Novosphingobium</taxon>
    </lineage>
</organism>